<keyword evidence="4" id="KW-0808">Transferase</keyword>
<evidence type="ECO:0000256" key="1">
    <source>
        <dbReference type="ARBA" id="ARBA00000085"/>
    </source>
</evidence>
<evidence type="ECO:0000256" key="10">
    <source>
        <dbReference type="ARBA" id="ARBA00023125"/>
    </source>
</evidence>
<dbReference type="CDD" id="cd00082">
    <property type="entry name" value="HisKA"/>
    <property type="match status" value="1"/>
</dbReference>
<comment type="catalytic activity">
    <reaction evidence="1">
        <text>ATP + protein L-histidine = ADP + protein N-phospho-L-histidine.</text>
        <dbReference type="EC" id="2.7.13.3"/>
    </reaction>
</comment>
<dbReference type="FunFam" id="3.40.50.2300:FF:000138">
    <property type="entry name" value="Two-component system sensor histidine kinase/response regulator"/>
    <property type="match status" value="1"/>
</dbReference>
<dbReference type="CDD" id="cd00146">
    <property type="entry name" value="PKD"/>
    <property type="match status" value="1"/>
</dbReference>
<dbReference type="InterPro" id="IPR003661">
    <property type="entry name" value="HisK_dim/P_dom"/>
</dbReference>
<dbReference type="FunFam" id="1.10.10.60:FF:000284">
    <property type="entry name" value="Two-component system sensor histidine kinase/response regulator"/>
    <property type="match status" value="1"/>
</dbReference>
<dbReference type="FunFam" id="2.130.10.10:FF:001991">
    <property type="entry name" value="Two-component system sensor histidine kinase/response regulator, hybrid (One-component system)"/>
    <property type="match status" value="1"/>
</dbReference>
<dbReference type="PROSITE" id="PS50109">
    <property type="entry name" value="HIS_KIN"/>
    <property type="match status" value="1"/>
</dbReference>
<comment type="caution">
    <text evidence="18">The sequence shown here is derived from an EMBL/GenBank/DDBJ whole genome shotgun (WGS) entry which is preliminary data.</text>
</comment>
<sequence length="1345" mass="154146">MKATITSLIFLLLSLTVSSQTYKYIGIEEGLSNQKIYKIQKDARGYMWFLTHVGIDQYNGKEIKHYKLREGNRELDPLLNINWTFLDKTGTLLVTGKQGRIFRYDSGHDRFVQIYSMYNYWNKDYHAFVRYSYIDQEDNVWLCGKSAIHLFNIESGQKQRISNRLGNITCIEQINSEHFFIGTDKRIYLAKLENGNLKELSCGKLGMMDMHVHELYLHRTANKLFIGTFEKGVYIYDLNSQKIVRPEVELTDVNITRISPLNTKELLVATEGAGVHKLNIDTYETDPYIIANYGSYNEMDGNIINDVYVDNEQRIWLSNYPTGITVRNNQYTNYNWIKHSIGNRQSLVNNQVNSIIEDSDGDLWFGTSNGISLYDSKQKQWRSFLSSFNHGLKNQNRIFITLCEVSPGIIWAGGYASGIFQITKKNGNIEYLTPAQSFHLNVRADKYIRDIKKDRYGCIWSGGYYNLKCFNLKTRQGRLYPGLGSVTAIEEKDSTSMWIGTSTNLFLLDRNSGKYHEIPLPGGATYIYTLHQEDNGLLYIGTSGSGLFTYDPVKESISAHYHTGNSPLVSNSIYVILPTKDGNILMSTENGISIFSPTNRQFRNWTRGQGLMSTCFNAGSGVLRANGNTVFGSTDGALEFPPNIEMPKTGDSHMIFSDFRIFYQTVYPNDPNSPLTKDIDQIEKLNLKYMQNTFSIRVSSINYDYPSDILYTWQLEGFYDGWTTPSDEGTIRFTNVAPGTYTLRVRSVSKEDNKHVLQERILKITVAHPVWLSFWAICIYVLTIILATYVIFRLHSMRREKKASDERTRFFINTAHDIRTPLTLIKAPLEEIQQKENLSEESQANMLTAMKNVDTLIRLTTNLINFSKANVYSSSLRISEHELNTYMEGIYHAFYSYAEAKQIKLDYKSNFEYQNVWFDKEKMDSITKNLISNAIKYTPAHGEVHIITRHDKDNWSLEITDTGIGIPAKEQKKLFKLHFRGSNAINAKITGSGIGLMLVWKLVRIHKGKISIESVENKGTRVKVIFPQKQFRSQQVPTETVQQENVVPVSPSAVSPHTYKDQYRQHVQNAQRILVVEDHDDLREYLSHTLSEAYQVETCTNGKEALKIIPEFKPDLVLSDIMMPEMRGDELCSAIKNNILTSHIPVILLTALNDEKNIVEGLETGADKYLIKPFNIGILKASIANILTNRALLRSKYAEMELHNDSISINYSNTLDQQFLEAVKETITENLDNSGFNVESLCASQNMSRSSFYNKLKALTDQAPADYIRLIRLKRAAQLLSEGQYNISEISDMTGFNDVKYFREVFKKYYKISPSGYSKGEMKKNRLNHKIPKETYFEQNLSLTH</sequence>
<evidence type="ECO:0000313" key="19">
    <source>
        <dbReference type="Proteomes" id="UP000433382"/>
    </source>
</evidence>
<reference evidence="18 19" key="1">
    <citation type="journal article" date="2019" name="Nat. Med.">
        <title>A library of human gut bacterial isolates paired with longitudinal multiomics data enables mechanistic microbiome research.</title>
        <authorList>
            <person name="Poyet M."/>
            <person name="Groussin M."/>
            <person name="Gibbons S.M."/>
            <person name="Avila-Pacheco J."/>
            <person name="Jiang X."/>
            <person name="Kearney S.M."/>
            <person name="Perrotta A.R."/>
            <person name="Berdy B."/>
            <person name="Zhao S."/>
            <person name="Lieberman T.D."/>
            <person name="Swanson P.K."/>
            <person name="Smith M."/>
            <person name="Roesemann S."/>
            <person name="Alexander J.E."/>
            <person name="Rich S.A."/>
            <person name="Livny J."/>
            <person name="Vlamakis H."/>
            <person name="Clish C."/>
            <person name="Bullock K."/>
            <person name="Deik A."/>
            <person name="Scott J."/>
            <person name="Pierce K.A."/>
            <person name="Xavier R.J."/>
            <person name="Alm E.J."/>
        </authorList>
    </citation>
    <scope>NUCLEOTIDE SEQUENCE [LARGE SCALE GENOMIC DNA]</scope>
    <source>
        <strain evidence="18 19">BIOML-A73</strain>
    </source>
</reference>
<evidence type="ECO:0000256" key="8">
    <source>
        <dbReference type="ARBA" id="ARBA00023012"/>
    </source>
</evidence>
<keyword evidence="13" id="KW-0472">Membrane</keyword>
<dbReference type="FunFam" id="3.30.565.10:FF:000037">
    <property type="entry name" value="Hybrid sensor histidine kinase/response regulator"/>
    <property type="match status" value="1"/>
</dbReference>
<evidence type="ECO:0000256" key="2">
    <source>
        <dbReference type="ARBA" id="ARBA00012438"/>
    </source>
</evidence>
<dbReference type="InterPro" id="IPR013783">
    <property type="entry name" value="Ig-like_fold"/>
</dbReference>
<dbReference type="SMART" id="SM00388">
    <property type="entry name" value="HisKA"/>
    <property type="match status" value="1"/>
</dbReference>
<keyword evidence="8" id="KW-0902">Two-component regulatory system</keyword>
<dbReference type="InterPro" id="IPR004358">
    <property type="entry name" value="Sig_transdc_His_kin-like_C"/>
</dbReference>
<evidence type="ECO:0000259" key="15">
    <source>
        <dbReference type="PROSITE" id="PS01124"/>
    </source>
</evidence>
<dbReference type="FunFam" id="2.60.40.10:FF:000791">
    <property type="entry name" value="Two-component system sensor histidine kinase/response regulator"/>
    <property type="match status" value="1"/>
</dbReference>
<dbReference type="Gene3D" id="2.130.10.10">
    <property type="entry name" value="YVTN repeat-like/Quinoprotein amine dehydrogenase"/>
    <property type="match status" value="2"/>
</dbReference>
<evidence type="ECO:0000256" key="12">
    <source>
        <dbReference type="PROSITE-ProRule" id="PRU00169"/>
    </source>
</evidence>
<dbReference type="InterPro" id="IPR015943">
    <property type="entry name" value="WD40/YVTN_repeat-like_dom_sf"/>
</dbReference>
<evidence type="ECO:0000256" key="11">
    <source>
        <dbReference type="ARBA" id="ARBA00023163"/>
    </source>
</evidence>
<keyword evidence="13" id="KW-1133">Transmembrane helix</keyword>
<dbReference type="GO" id="GO:0000155">
    <property type="term" value="F:phosphorelay sensor kinase activity"/>
    <property type="evidence" value="ECO:0007669"/>
    <property type="project" value="InterPro"/>
</dbReference>
<feature type="transmembrane region" description="Helical" evidence="13">
    <location>
        <begin position="770"/>
        <end position="792"/>
    </location>
</feature>
<dbReference type="InterPro" id="IPR009057">
    <property type="entry name" value="Homeodomain-like_sf"/>
</dbReference>
<keyword evidence="7" id="KW-0067">ATP-binding</keyword>
<evidence type="ECO:0000256" key="6">
    <source>
        <dbReference type="ARBA" id="ARBA00022777"/>
    </source>
</evidence>
<dbReference type="PROSITE" id="PS00041">
    <property type="entry name" value="HTH_ARAC_FAMILY_1"/>
    <property type="match status" value="1"/>
</dbReference>
<evidence type="ECO:0000256" key="4">
    <source>
        <dbReference type="ARBA" id="ARBA00022679"/>
    </source>
</evidence>
<dbReference type="GO" id="GO:0043565">
    <property type="term" value="F:sequence-specific DNA binding"/>
    <property type="evidence" value="ECO:0007669"/>
    <property type="project" value="InterPro"/>
</dbReference>
<dbReference type="InterPro" id="IPR011123">
    <property type="entry name" value="Y_Y_Y"/>
</dbReference>
<evidence type="ECO:0000259" key="17">
    <source>
        <dbReference type="PROSITE" id="PS50110"/>
    </source>
</evidence>
<dbReference type="Pfam" id="PF00072">
    <property type="entry name" value="Response_reg"/>
    <property type="match status" value="1"/>
</dbReference>
<dbReference type="SMART" id="SM00448">
    <property type="entry name" value="REC"/>
    <property type="match status" value="1"/>
</dbReference>
<keyword evidence="10" id="KW-0238">DNA-binding</keyword>
<dbReference type="PRINTS" id="PR00344">
    <property type="entry name" value="BCTRLSENSOR"/>
</dbReference>
<feature type="chain" id="PRO_5030152422" description="histidine kinase" evidence="14">
    <location>
        <begin position="24"/>
        <end position="1345"/>
    </location>
</feature>
<feature type="signal peptide" evidence="14">
    <location>
        <begin position="1"/>
        <end position="23"/>
    </location>
</feature>
<dbReference type="Gene3D" id="3.40.50.2300">
    <property type="match status" value="1"/>
</dbReference>
<dbReference type="EMBL" id="WCZM01000029">
    <property type="protein sequence ID" value="KAB3565877.1"/>
    <property type="molecule type" value="Genomic_DNA"/>
</dbReference>
<evidence type="ECO:0000256" key="9">
    <source>
        <dbReference type="ARBA" id="ARBA00023015"/>
    </source>
</evidence>
<evidence type="ECO:0000256" key="7">
    <source>
        <dbReference type="ARBA" id="ARBA00022840"/>
    </source>
</evidence>
<dbReference type="SMART" id="SM00342">
    <property type="entry name" value="HTH_ARAC"/>
    <property type="match status" value="1"/>
</dbReference>
<dbReference type="Gene3D" id="3.30.565.10">
    <property type="entry name" value="Histidine kinase-like ATPase, C-terminal domain"/>
    <property type="match status" value="1"/>
</dbReference>
<dbReference type="Pfam" id="PF02518">
    <property type="entry name" value="HATPase_c"/>
    <property type="match status" value="1"/>
</dbReference>
<dbReference type="SUPFAM" id="SSF46689">
    <property type="entry name" value="Homeodomain-like"/>
    <property type="match status" value="1"/>
</dbReference>
<keyword evidence="11" id="KW-0804">Transcription</keyword>
<dbReference type="PANTHER" id="PTHR43547:SF2">
    <property type="entry name" value="HYBRID SIGNAL TRANSDUCTION HISTIDINE KINASE C"/>
    <property type="match status" value="1"/>
</dbReference>
<keyword evidence="13" id="KW-0812">Transmembrane</keyword>
<dbReference type="InterPro" id="IPR001789">
    <property type="entry name" value="Sig_transdc_resp-reg_receiver"/>
</dbReference>
<dbReference type="InterPro" id="IPR003594">
    <property type="entry name" value="HATPase_dom"/>
</dbReference>
<dbReference type="InterPro" id="IPR011006">
    <property type="entry name" value="CheY-like_superfamily"/>
</dbReference>
<dbReference type="SUPFAM" id="SSF52172">
    <property type="entry name" value="CheY-like"/>
    <property type="match status" value="1"/>
</dbReference>
<dbReference type="InterPro" id="IPR036097">
    <property type="entry name" value="HisK_dim/P_sf"/>
</dbReference>
<dbReference type="Pfam" id="PF12833">
    <property type="entry name" value="HTH_18"/>
    <property type="match status" value="1"/>
</dbReference>
<dbReference type="InterPro" id="IPR005467">
    <property type="entry name" value="His_kinase_dom"/>
</dbReference>
<dbReference type="PROSITE" id="PS50110">
    <property type="entry name" value="RESPONSE_REGULATORY"/>
    <property type="match status" value="1"/>
</dbReference>
<dbReference type="InterPro" id="IPR018062">
    <property type="entry name" value="HTH_AraC-typ_CS"/>
</dbReference>
<name>A0A6I0GCK6_PHOVU</name>
<proteinExistence type="predicted"/>
<feature type="modified residue" description="4-aspartylphosphate" evidence="12">
    <location>
        <position position="1120"/>
    </location>
</feature>
<evidence type="ECO:0000259" key="16">
    <source>
        <dbReference type="PROSITE" id="PS50109"/>
    </source>
</evidence>
<dbReference type="PROSITE" id="PS01124">
    <property type="entry name" value="HTH_ARAC_FAMILY_2"/>
    <property type="match status" value="1"/>
</dbReference>
<dbReference type="Pfam" id="PF00512">
    <property type="entry name" value="HisKA"/>
    <property type="match status" value="1"/>
</dbReference>
<dbReference type="InterPro" id="IPR018060">
    <property type="entry name" value="HTH_AraC"/>
</dbReference>
<dbReference type="PANTHER" id="PTHR43547">
    <property type="entry name" value="TWO-COMPONENT HISTIDINE KINASE"/>
    <property type="match status" value="1"/>
</dbReference>
<dbReference type="Gene3D" id="2.60.40.10">
    <property type="entry name" value="Immunoglobulins"/>
    <property type="match status" value="1"/>
</dbReference>
<evidence type="ECO:0000256" key="13">
    <source>
        <dbReference type="SAM" id="Phobius"/>
    </source>
</evidence>
<dbReference type="GO" id="GO:0003700">
    <property type="term" value="F:DNA-binding transcription factor activity"/>
    <property type="evidence" value="ECO:0007669"/>
    <property type="project" value="InterPro"/>
</dbReference>
<gene>
    <name evidence="18" type="ORF">GAY01_17350</name>
</gene>
<keyword evidence="9" id="KW-0805">Transcription regulation</keyword>
<protein>
    <recommendedName>
        <fullName evidence="2">histidine kinase</fullName>
        <ecNumber evidence="2">2.7.13.3</ecNumber>
    </recommendedName>
</protein>
<dbReference type="EC" id="2.7.13.3" evidence="2"/>
<evidence type="ECO:0000256" key="14">
    <source>
        <dbReference type="SAM" id="SignalP"/>
    </source>
</evidence>
<dbReference type="Proteomes" id="UP000433382">
    <property type="component" value="Unassembled WGS sequence"/>
</dbReference>
<dbReference type="Pfam" id="PF07495">
    <property type="entry name" value="Y_Y_Y"/>
    <property type="match status" value="1"/>
</dbReference>
<dbReference type="SMART" id="SM00387">
    <property type="entry name" value="HATPase_c"/>
    <property type="match status" value="1"/>
</dbReference>
<dbReference type="InterPro" id="IPR011110">
    <property type="entry name" value="Reg_prop"/>
</dbReference>
<dbReference type="SUPFAM" id="SSF47384">
    <property type="entry name" value="Homodimeric domain of signal transducing histidine kinase"/>
    <property type="match status" value="1"/>
</dbReference>
<dbReference type="SUPFAM" id="SSF69322">
    <property type="entry name" value="Tricorn protease domain 2"/>
    <property type="match status" value="1"/>
</dbReference>
<organism evidence="18 19">
    <name type="scientific">Phocaeicola vulgatus</name>
    <name type="common">Bacteroides vulgatus</name>
    <dbReference type="NCBI Taxonomy" id="821"/>
    <lineage>
        <taxon>Bacteria</taxon>
        <taxon>Pseudomonadati</taxon>
        <taxon>Bacteroidota</taxon>
        <taxon>Bacteroidia</taxon>
        <taxon>Bacteroidales</taxon>
        <taxon>Bacteroidaceae</taxon>
        <taxon>Phocaeicola</taxon>
    </lineage>
</organism>
<dbReference type="Gene3D" id="1.10.10.60">
    <property type="entry name" value="Homeodomain-like"/>
    <property type="match status" value="1"/>
</dbReference>
<evidence type="ECO:0000256" key="5">
    <source>
        <dbReference type="ARBA" id="ARBA00022741"/>
    </source>
</evidence>
<evidence type="ECO:0000313" key="18">
    <source>
        <dbReference type="EMBL" id="KAB3565877.1"/>
    </source>
</evidence>
<keyword evidence="5" id="KW-0547">Nucleotide-binding</keyword>
<dbReference type="InterPro" id="IPR036890">
    <property type="entry name" value="HATPase_C_sf"/>
</dbReference>
<feature type="domain" description="HTH araC/xylS-type" evidence="15">
    <location>
        <begin position="1221"/>
        <end position="1320"/>
    </location>
</feature>
<dbReference type="SUPFAM" id="SSF55874">
    <property type="entry name" value="ATPase domain of HSP90 chaperone/DNA topoisomerase II/histidine kinase"/>
    <property type="match status" value="1"/>
</dbReference>
<feature type="domain" description="Histidine kinase" evidence="16">
    <location>
        <begin position="813"/>
        <end position="1030"/>
    </location>
</feature>
<dbReference type="Pfam" id="PF07494">
    <property type="entry name" value="Reg_prop"/>
    <property type="match status" value="1"/>
</dbReference>
<dbReference type="GO" id="GO:0005524">
    <property type="term" value="F:ATP binding"/>
    <property type="evidence" value="ECO:0007669"/>
    <property type="project" value="UniProtKB-KW"/>
</dbReference>
<evidence type="ECO:0000256" key="3">
    <source>
        <dbReference type="ARBA" id="ARBA00022553"/>
    </source>
</evidence>
<accession>A0A6I0GCK6</accession>
<dbReference type="SUPFAM" id="SSF101898">
    <property type="entry name" value="NHL repeat"/>
    <property type="match status" value="1"/>
</dbReference>
<feature type="domain" description="Response regulatory" evidence="17">
    <location>
        <begin position="1072"/>
        <end position="1187"/>
    </location>
</feature>
<dbReference type="CDD" id="cd00075">
    <property type="entry name" value="HATPase"/>
    <property type="match status" value="1"/>
</dbReference>
<dbReference type="Gene3D" id="1.10.287.130">
    <property type="match status" value="1"/>
</dbReference>
<keyword evidence="14" id="KW-0732">Signal</keyword>
<keyword evidence="3 12" id="KW-0597">Phosphoprotein</keyword>
<keyword evidence="6" id="KW-0418">Kinase</keyword>